<dbReference type="InterPro" id="IPR036866">
    <property type="entry name" value="RibonucZ/Hydroxyglut_hydro"/>
</dbReference>
<dbReference type="Pfam" id="PF13483">
    <property type="entry name" value="Lactamase_B_3"/>
    <property type="match status" value="1"/>
</dbReference>
<feature type="domain" description="Metallo-beta-lactamase" evidence="1">
    <location>
        <begin position="9"/>
        <end position="181"/>
    </location>
</feature>
<dbReference type="SUPFAM" id="SSF56281">
    <property type="entry name" value="Metallo-hydrolase/oxidoreductase"/>
    <property type="match status" value="1"/>
</dbReference>
<dbReference type="EMBL" id="FWFF01000001">
    <property type="protein sequence ID" value="SLM89564.1"/>
    <property type="molecule type" value="Genomic_DNA"/>
</dbReference>
<gene>
    <name evidence="2" type="ORF">FM105_01525</name>
</gene>
<sequence length="219" mass="23134">MALEFSVWGHAGIRLERDGARLAIDPGSFTDPRLLERTAAVLITHEHADHVEPERLAAAMADSPDLQVWAPGSVAEALATAGAPVARVHVTGPGDDFEAAGFRVRALGGQHAVIHPSLPQVSNLAFLIDEVVLHPGDSFPRLPDDARVELLALPVSAPWMKLAEAADYAAEVSPTTVVPIHDAILSAEGRQIADKILPGLIGGAEYRRLGLGEVLQVGD</sequence>
<accession>A0A1X6WVR5</accession>
<dbReference type="Gene3D" id="3.60.15.10">
    <property type="entry name" value="Ribonuclease Z/Hydroxyacylglutathione hydrolase-like"/>
    <property type="match status" value="1"/>
</dbReference>
<dbReference type="PANTHER" id="PTHR43546:SF3">
    <property type="entry name" value="UPF0173 METAL-DEPENDENT HYDROLASE MJ1163"/>
    <property type="match status" value="1"/>
</dbReference>
<dbReference type="SMART" id="SM00849">
    <property type="entry name" value="Lactamase_B"/>
    <property type="match status" value="1"/>
</dbReference>
<reference evidence="3" key="1">
    <citation type="submission" date="2017-02" db="EMBL/GenBank/DDBJ databases">
        <authorList>
            <person name="Dridi B."/>
        </authorList>
    </citation>
    <scope>NUCLEOTIDE SEQUENCE [LARGE SCALE GENOMIC DNA]</scope>
    <source>
        <strain evidence="3">B Co 03.10</strain>
    </source>
</reference>
<dbReference type="Proteomes" id="UP000196581">
    <property type="component" value="Unassembled WGS sequence"/>
</dbReference>
<evidence type="ECO:0000259" key="1">
    <source>
        <dbReference type="SMART" id="SM00849"/>
    </source>
</evidence>
<dbReference type="InterPro" id="IPR050114">
    <property type="entry name" value="UPF0173_UPF0282_UlaG_hydrolase"/>
</dbReference>
<evidence type="ECO:0000313" key="3">
    <source>
        <dbReference type="Proteomes" id="UP000196581"/>
    </source>
</evidence>
<dbReference type="InterPro" id="IPR001279">
    <property type="entry name" value="Metallo-B-lactamas"/>
</dbReference>
<protein>
    <recommendedName>
        <fullName evidence="1">Metallo-beta-lactamase domain-containing protein</fullName>
    </recommendedName>
</protein>
<organism evidence="2 3">
    <name type="scientific">Brevibacterium yomogidense</name>
    <dbReference type="NCBI Taxonomy" id="946573"/>
    <lineage>
        <taxon>Bacteria</taxon>
        <taxon>Bacillati</taxon>
        <taxon>Actinomycetota</taxon>
        <taxon>Actinomycetes</taxon>
        <taxon>Micrococcales</taxon>
        <taxon>Brevibacteriaceae</taxon>
        <taxon>Brevibacterium</taxon>
    </lineage>
</organism>
<name>A0A1X6WVR5_9MICO</name>
<keyword evidence="3" id="KW-1185">Reference proteome</keyword>
<evidence type="ECO:0000313" key="2">
    <source>
        <dbReference type="EMBL" id="SLM89564.1"/>
    </source>
</evidence>
<dbReference type="PANTHER" id="PTHR43546">
    <property type="entry name" value="UPF0173 METAL-DEPENDENT HYDROLASE MJ1163-RELATED"/>
    <property type="match status" value="1"/>
</dbReference>
<proteinExistence type="predicted"/>
<dbReference type="RefSeq" id="WP_087003605.1">
    <property type="nucleotide sequence ID" value="NZ_FWFF01000001.1"/>
</dbReference>
<dbReference type="AlphaFoldDB" id="A0A1X6WVR5"/>